<dbReference type="PANTHER" id="PTHR13194">
    <property type="entry name" value="COMPLEX I INTERMEDIATE-ASSOCIATED PROTEIN 30"/>
    <property type="match status" value="1"/>
</dbReference>
<dbReference type="EMBL" id="HBHP01003051">
    <property type="protein sequence ID" value="CAD9747736.1"/>
    <property type="molecule type" value="Transcribed_RNA"/>
</dbReference>
<dbReference type="InterPro" id="IPR016040">
    <property type="entry name" value="NAD(P)-bd_dom"/>
</dbReference>
<dbReference type="InterPro" id="IPR036291">
    <property type="entry name" value="NAD(P)-bd_dom_sf"/>
</dbReference>
<evidence type="ECO:0008006" key="6">
    <source>
        <dbReference type="Google" id="ProtNLM"/>
    </source>
</evidence>
<name>A0A7S2TGL5_9EUKA</name>
<evidence type="ECO:0000313" key="5">
    <source>
        <dbReference type="EMBL" id="CAD9747736.1"/>
    </source>
</evidence>
<dbReference type="SUPFAM" id="SSF49785">
    <property type="entry name" value="Galactose-binding domain-like"/>
    <property type="match status" value="1"/>
</dbReference>
<evidence type="ECO:0000256" key="1">
    <source>
        <dbReference type="ARBA" id="ARBA00007884"/>
    </source>
</evidence>
<feature type="domain" description="NADH:ubiquinone oxidoreductase intermediate-associated protein 30" evidence="3">
    <location>
        <begin position="19"/>
        <end position="179"/>
    </location>
</feature>
<dbReference type="PANTHER" id="PTHR13194:SF19">
    <property type="entry name" value="NAD(P)-BINDING ROSSMANN-FOLD SUPERFAMILY PROTEIN"/>
    <property type="match status" value="1"/>
</dbReference>
<dbReference type="Pfam" id="PF13460">
    <property type="entry name" value="NAD_binding_10"/>
    <property type="match status" value="1"/>
</dbReference>
<dbReference type="InterPro" id="IPR013857">
    <property type="entry name" value="NADH-UbQ_OxRdtase-assoc_prot30"/>
</dbReference>
<evidence type="ECO:0000259" key="4">
    <source>
        <dbReference type="Pfam" id="PF13460"/>
    </source>
</evidence>
<evidence type="ECO:0000259" key="3">
    <source>
        <dbReference type="Pfam" id="PF08547"/>
    </source>
</evidence>
<feature type="compositionally biased region" description="Basic and acidic residues" evidence="2">
    <location>
        <begin position="350"/>
        <end position="374"/>
    </location>
</feature>
<feature type="region of interest" description="Disordered" evidence="2">
    <location>
        <begin position="347"/>
        <end position="385"/>
    </location>
</feature>
<dbReference type="InterPro" id="IPR008979">
    <property type="entry name" value="Galactose-bd-like_sf"/>
</dbReference>
<sequence length="400" mass="43839">MRPQTETTKKLFTWGWVPDRADLWTNFDDVIMGGTSASKVESVGGSLKWSGKVIPEGGGFCGLRSDPEKPIDSLQEYDALKLRVRGDGNRYKFTIQLRNGTRYQCPFDTSPGTLQDIELPFSSFVGLSTERANEVDYYAIPLSQADRSDIAFMNIVLSKFEFNGFLNRAGVPGEFSLSIDSITAVAKPAPQIVMVTSAAVERNARIETKEQRQADIPIVQLNPQGILNWKYKGEAALRDSGLTYSVIRPCGLTTLNETTEFALDFVQGDCISGSISRKEIASLVTAALSTPTADGKTFEVRRSEAKDAVSEGAASRSVILQKLQSLIKDTDRYTTGLPILPMAVDPPAEELSKEETQQVLDDPRVKAQRAREPESQQVAGRADDEPAFVVYRDGKALPAA</sequence>
<evidence type="ECO:0000256" key="2">
    <source>
        <dbReference type="SAM" id="MobiDB-lite"/>
    </source>
</evidence>
<dbReference type="InterPro" id="IPR039131">
    <property type="entry name" value="NDUFAF1"/>
</dbReference>
<reference evidence="5" key="1">
    <citation type="submission" date="2021-01" db="EMBL/GenBank/DDBJ databases">
        <authorList>
            <person name="Corre E."/>
            <person name="Pelletier E."/>
            <person name="Niang G."/>
            <person name="Scheremetjew M."/>
            <person name="Finn R."/>
            <person name="Kale V."/>
            <person name="Holt S."/>
            <person name="Cochrane G."/>
            <person name="Meng A."/>
            <person name="Brown T."/>
            <person name="Cohen L."/>
        </authorList>
    </citation>
    <scope>NUCLEOTIDE SEQUENCE</scope>
    <source>
        <strain evidence="5">CCMP622</strain>
    </source>
</reference>
<dbReference type="SUPFAM" id="SSF51735">
    <property type="entry name" value="NAD(P)-binding Rossmann-fold domains"/>
    <property type="match status" value="1"/>
</dbReference>
<comment type="similarity">
    <text evidence="1">Belongs to the CIA30 family.</text>
</comment>
<dbReference type="GO" id="GO:0010257">
    <property type="term" value="P:NADH dehydrogenase complex assembly"/>
    <property type="evidence" value="ECO:0007669"/>
    <property type="project" value="TreeGrafter"/>
</dbReference>
<dbReference type="GO" id="GO:0051082">
    <property type="term" value="F:unfolded protein binding"/>
    <property type="evidence" value="ECO:0007669"/>
    <property type="project" value="TreeGrafter"/>
</dbReference>
<accession>A0A7S2TGL5</accession>
<organism evidence="5">
    <name type="scientific">Lotharella oceanica</name>
    <dbReference type="NCBI Taxonomy" id="641309"/>
    <lineage>
        <taxon>Eukaryota</taxon>
        <taxon>Sar</taxon>
        <taxon>Rhizaria</taxon>
        <taxon>Cercozoa</taxon>
        <taxon>Chlorarachniophyceae</taxon>
        <taxon>Lotharella</taxon>
    </lineage>
</organism>
<gene>
    <name evidence="5" type="ORF">LSP00402_LOCUS1925</name>
</gene>
<proteinExistence type="inferred from homology"/>
<protein>
    <recommendedName>
        <fullName evidence="6">NADH:ubiquinone oxidoreductase intermediate-associated protein 30 domain-containing protein</fullName>
    </recommendedName>
</protein>
<feature type="domain" description="NAD(P)-binding" evidence="4">
    <location>
        <begin position="189"/>
        <end position="291"/>
    </location>
</feature>
<dbReference type="Pfam" id="PF08547">
    <property type="entry name" value="CIA30"/>
    <property type="match status" value="1"/>
</dbReference>
<dbReference type="AlphaFoldDB" id="A0A7S2TGL5"/>
<dbReference type="Gene3D" id="3.40.50.720">
    <property type="entry name" value="NAD(P)-binding Rossmann-like Domain"/>
    <property type="match status" value="1"/>
</dbReference>